<protein>
    <submittedName>
        <fullName evidence="1">Uncharacterized protein</fullName>
    </submittedName>
</protein>
<reference evidence="1" key="1">
    <citation type="submission" date="2022-10" db="EMBL/GenBank/DDBJ databases">
        <title>Adaptive evolution leads to modifications in subtelomeric GC content in a zoonotic Cryptosporidium species.</title>
        <authorList>
            <person name="Li J."/>
            <person name="Feng Y."/>
            <person name="Xiao L."/>
        </authorList>
    </citation>
    <scope>NUCLEOTIDE SEQUENCE</scope>
    <source>
        <strain evidence="1">33844</strain>
    </source>
</reference>
<dbReference type="Proteomes" id="UP001067231">
    <property type="component" value="Unassembled WGS sequence"/>
</dbReference>
<accession>A0A9D5HWY0</accession>
<evidence type="ECO:0000313" key="1">
    <source>
        <dbReference type="EMBL" id="KAJ1607898.1"/>
    </source>
</evidence>
<proteinExistence type="predicted"/>
<comment type="caution">
    <text evidence="1">The sequence shown here is derived from an EMBL/GenBank/DDBJ whole genome shotgun (WGS) entry which is preliminary data.</text>
</comment>
<organism evidence="1">
    <name type="scientific">Cryptosporidium canis</name>
    <dbReference type="NCBI Taxonomy" id="195482"/>
    <lineage>
        <taxon>Eukaryota</taxon>
        <taxon>Sar</taxon>
        <taxon>Alveolata</taxon>
        <taxon>Apicomplexa</taxon>
        <taxon>Conoidasida</taxon>
        <taxon>Coccidia</taxon>
        <taxon>Eucoccidiorida</taxon>
        <taxon>Eimeriorina</taxon>
        <taxon>Cryptosporidiidae</taxon>
        <taxon>Cryptosporidium</taxon>
    </lineage>
</organism>
<dbReference type="OrthoDB" id="338782at2759"/>
<gene>
    <name evidence="1" type="ORF">OJ253_2142</name>
</gene>
<dbReference type="AlphaFoldDB" id="A0A9D5HWY0"/>
<dbReference type="EMBL" id="JAPCXC010000053">
    <property type="protein sequence ID" value="KAJ1607898.1"/>
    <property type="molecule type" value="Genomic_DNA"/>
</dbReference>
<name>A0A9D5HWY0_9CRYT</name>
<sequence>MEVQEWIRNMEAGVLAAIEMARINVLEGGGVDKELGAIEEYEKLYNKIEMLCTDQKEFHEYILGKFQGPGDSSEGFQEKIRLEKITQKLENTKEYLKECIKSEMQNVNYIETLIIMWKHS</sequence>